<dbReference type="RefSeq" id="WP_146750103.1">
    <property type="nucleotide sequence ID" value="NZ_CP043450.1"/>
</dbReference>
<dbReference type="Proteomes" id="UP000251402">
    <property type="component" value="Chromosome"/>
</dbReference>
<reference evidence="1" key="1">
    <citation type="submission" date="2019-08" db="EMBL/GenBank/DDBJ databases">
        <title>Comparative genome analysis confer to the adaptation heavy metal polluted environment.</title>
        <authorList>
            <person name="Li Y."/>
        </authorList>
    </citation>
    <scope>NUCLEOTIDE SEQUENCE [LARGE SCALE GENOMIC DNA]</scope>
    <source>
        <strain evidence="1">P1</strain>
    </source>
</reference>
<evidence type="ECO:0000313" key="2">
    <source>
        <dbReference type="Proteomes" id="UP000251402"/>
    </source>
</evidence>
<protein>
    <submittedName>
        <fullName evidence="1">Uncharacterized protein</fullName>
    </submittedName>
</protein>
<gene>
    <name evidence="1" type="ORF">DEO27_026175</name>
</gene>
<sequence>MTAVELKEKLIDKINHTDDVELLNQISRVINLDTEANDIYILSADEIKAVKEGIDQVENGNFLTNEAANNLIDKCLGR</sequence>
<evidence type="ECO:0000313" key="1">
    <source>
        <dbReference type="EMBL" id="QEM13348.1"/>
    </source>
</evidence>
<name>A0A5C1I735_9SPHI</name>
<keyword evidence="2" id="KW-1185">Reference proteome</keyword>
<dbReference type="KEGG" id="mrub:DEO27_026175"/>
<accession>A0A5C1I735</accession>
<dbReference type="AlphaFoldDB" id="A0A5C1I735"/>
<proteinExistence type="predicted"/>
<dbReference type="OrthoDB" id="799572at2"/>
<organism evidence="1 2">
    <name type="scientific">Mucilaginibacter rubeus</name>
    <dbReference type="NCBI Taxonomy" id="2027860"/>
    <lineage>
        <taxon>Bacteria</taxon>
        <taxon>Pseudomonadati</taxon>
        <taxon>Bacteroidota</taxon>
        <taxon>Sphingobacteriia</taxon>
        <taxon>Sphingobacteriales</taxon>
        <taxon>Sphingobacteriaceae</taxon>
        <taxon>Mucilaginibacter</taxon>
    </lineage>
</organism>
<dbReference type="EMBL" id="CP043450">
    <property type="protein sequence ID" value="QEM13348.1"/>
    <property type="molecule type" value="Genomic_DNA"/>
</dbReference>